<dbReference type="GO" id="GO:0008270">
    <property type="term" value="F:zinc ion binding"/>
    <property type="evidence" value="ECO:0007669"/>
    <property type="project" value="InterPro"/>
</dbReference>
<dbReference type="eggNOG" id="ENOG502SAYY">
    <property type="taxonomic scope" value="Eukaryota"/>
</dbReference>
<dbReference type="Proteomes" id="UP000000707">
    <property type="component" value="Unassembled WGS sequence"/>
</dbReference>
<name>G3B3H6_CANTC</name>
<dbReference type="SMART" id="SM00066">
    <property type="entry name" value="GAL4"/>
    <property type="match status" value="1"/>
</dbReference>
<dbReference type="Gene3D" id="4.10.240.10">
    <property type="entry name" value="Zn(2)-C6 fungal-type DNA-binding domain"/>
    <property type="match status" value="1"/>
</dbReference>
<accession>G3B3H6</accession>
<evidence type="ECO:0000313" key="4">
    <source>
        <dbReference type="Proteomes" id="UP000000707"/>
    </source>
</evidence>
<sequence>MKSKNDQGSPATRRKHTNSKLGCLNCKKKKIRCDESLPECNNCAKGKKNKCSYLSLSAKEVNKILLTHSLRSSQNKLLSSDYRLPTSNRGDLQGYQELEFKHELDDLPIRIPSFTYPPLQYKTVSYKDIESDFKDEEPGSGSDQNYGSAEPVPQPVDGAKGLPNAITGITRFQRVPHKIHIVPQIKIN</sequence>
<reference evidence="3 4" key="1">
    <citation type="journal article" date="2011" name="Proc. Natl. Acad. Sci. U.S.A.">
        <title>Comparative genomics of xylose-fermenting fungi for enhanced biofuel production.</title>
        <authorList>
            <person name="Wohlbach D.J."/>
            <person name="Kuo A."/>
            <person name="Sato T.K."/>
            <person name="Potts K.M."/>
            <person name="Salamov A.A."/>
            <person name="LaButti K.M."/>
            <person name="Sun H."/>
            <person name="Clum A."/>
            <person name="Pangilinan J.L."/>
            <person name="Lindquist E.A."/>
            <person name="Lucas S."/>
            <person name="Lapidus A."/>
            <person name="Jin M."/>
            <person name="Gunawan C."/>
            <person name="Balan V."/>
            <person name="Dale B.E."/>
            <person name="Jeffries T.W."/>
            <person name="Zinkel R."/>
            <person name="Barry K.W."/>
            <person name="Grigoriev I.V."/>
            <person name="Gasch A.P."/>
        </authorList>
    </citation>
    <scope>NUCLEOTIDE SEQUENCE [LARGE SCALE GENOMIC DNA]</scope>
    <source>
        <strain evidence="4">ATCC 10573 / BCRC 21748 / CBS 615 / JCM 9827 / NBRC 10315 / NRRL Y-1498 / VKM Y-70</strain>
    </source>
</reference>
<dbReference type="STRING" id="590646.G3B3H6"/>
<gene>
    <name evidence="3" type="ORF">CANTEDRAFT_114213</name>
</gene>
<evidence type="ECO:0000313" key="3">
    <source>
        <dbReference type="EMBL" id="EGV64165.1"/>
    </source>
</evidence>
<dbReference type="CDD" id="cd00067">
    <property type="entry name" value="GAL4"/>
    <property type="match status" value="1"/>
</dbReference>
<proteinExistence type="predicted"/>
<feature type="domain" description="Zn(2)-C6 fungal-type" evidence="2">
    <location>
        <begin position="22"/>
        <end position="53"/>
    </location>
</feature>
<dbReference type="SUPFAM" id="SSF57701">
    <property type="entry name" value="Zn2/Cys6 DNA-binding domain"/>
    <property type="match status" value="1"/>
</dbReference>
<dbReference type="PANTHER" id="PTHR47657">
    <property type="entry name" value="STEROL REGULATORY ELEMENT-BINDING PROTEIN ECM22"/>
    <property type="match status" value="1"/>
</dbReference>
<dbReference type="GO" id="GO:0000981">
    <property type="term" value="F:DNA-binding transcription factor activity, RNA polymerase II-specific"/>
    <property type="evidence" value="ECO:0007669"/>
    <property type="project" value="InterPro"/>
</dbReference>
<dbReference type="Pfam" id="PF00172">
    <property type="entry name" value="Zn_clus"/>
    <property type="match status" value="1"/>
</dbReference>
<dbReference type="InterPro" id="IPR001138">
    <property type="entry name" value="Zn2Cys6_DnaBD"/>
</dbReference>
<dbReference type="PROSITE" id="PS00463">
    <property type="entry name" value="ZN2_CY6_FUNGAL_1"/>
    <property type="match status" value="1"/>
</dbReference>
<dbReference type="PROSITE" id="PS50048">
    <property type="entry name" value="ZN2_CY6_FUNGAL_2"/>
    <property type="match status" value="1"/>
</dbReference>
<keyword evidence="4" id="KW-1185">Reference proteome</keyword>
<feature type="non-terminal residue" evidence="3">
    <location>
        <position position="188"/>
    </location>
</feature>
<dbReference type="AlphaFoldDB" id="G3B3H6"/>
<dbReference type="HOGENOM" id="CLU_1444221_0_0_1"/>
<dbReference type="InterPro" id="IPR036864">
    <property type="entry name" value="Zn2-C6_fun-type_DNA-bd_sf"/>
</dbReference>
<organism evidence="4">
    <name type="scientific">Candida tenuis (strain ATCC 10573 / BCRC 21748 / CBS 615 / JCM 9827 / NBRC 10315 / NRRL Y-1498 / VKM Y-70)</name>
    <name type="common">Yeast</name>
    <name type="synonym">Yamadazyma tenuis</name>
    <dbReference type="NCBI Taxonomy" id="590646"/>
    <lineage>
        <taxon>Eukaryota</taxon>
        <taxon>Fungi</taxon>
        <taxon>Dikarya</taxon>
        <taxon>Ascomycota</taxon>
        <taxon>Saccharomycotina</taxon>
        <taxon>Pichiomycetes</taxon>
        <taxon>Debaryomycetaceae</taxon>
        <taxon>Yamadazyma</taxon>
    </lineage>
</organism>
<evidence type="ECO:0000256" key="1">
    <source>
        <dbReference type="SAM" id="MobiDB-lite"/>
    </source>
</evidence>
<dbReference type="EMBL" id="GL996521">
    <property type="protein sequence ID" value="EGV64165.1"/>
    <property type="molecule type" value="Genomic_DNA"/>
</dbReference>
<dbReference type="InterPro" id="IPR052400">
    <property type="entry name" value="Zn2-C6_fungal_TF"/>
</dbReference>
<dbReference type="PANTHER" id="PTHR47657:SF7">
    <property type="entry name" value="STEROL REGULATORY ELEMENT-BINDING PROTEIN ECM22"/>
    <property type="match status" value="1"/>
</dbReference>
<dbReference type="OrthoDB" id="4937900at2759"/>
<evidence type="ECO:0000259" key="2">
    <source>
        <dbReference type="PROSITE" id="PS50048"/>
    </source>
</evidence>
<feature type="region of interest" description="Disordered" evidence="1">
    <location>
        <begin position="132"/>
        <end position="161"/>
    </location>
</feature>
<protein>
    <recommendedName>
        <fullName evidence="2">Zn(2)-C6 fungal-type domain-containing protein</fullName>
    </recommendedName>
</protein>